<dbReference type="GO" id="GO:0008270">
    <property type="term" value="F:zinc ion binding"/>
    <property type="evidence" value="ECO:0007669"/>
    <property type="project" value="UniProtKB-KW"/>
</dbReference>
<evidence type="ECO:0000256" key="7">
    <source>
        <dbReference type="ARBA" id="ARBA00022777"/>
    </source>
</evidence>
<dbReference type="GO" id="GO:0004674">
    <property type="term" value="F:protein serine/threonine kinase activity"/>
    <property type="evidence" value="ECO:0007669"/>
    <property type="project" value="UniProtKB-KW"/>
</dbReference>
<dbReference type="PROSITE" id="PS00107">
    <property type="entry name" value="PROTEIN_KINASE_ATP"/>
    <property type="match status" value="1"/>
</dbReference>
<feature type="domain" description="FYVE-type" evidence="15">
    <location>
        <begin position="464"/>
        <end position="520"/>
    </location>
</feature>
<keyword evidence="4" id="KW-0479">Metal-binding</keyword>
<feature type="domain" description="C2" evidence="13">
    <location>
        <begin position="267"/>
        <end position="381"/>
    </location>
</feature>
<evidence type="ECO:0000313" key="17">
    <source>
        <dbReference type="EMBL" id="CCI43648.1"/>
    </source>
</evidence>
<dbReference type="InterPro" id="IPR035892">
    <property type="entry name" value="C2_domain_sf"/>
</dbReference>
<evidence type="ECO:0000256" key="1">
    <source>
        <dbReference type="ARBA" id="ARBA00022527"/>
    </source>
</evidence>
<evidence type="ECO:0000259" key="13">
    <source>
        <dbReference type="PROSITE" id="PS50004"/>
    </source>
</evidence>
<evidence type="ECO:0000256" key="12">
    <source>
        <dbReference type="SAM" id="MobiDB-lite"/>
    </source>
</evidence>
<evidence type="ECO:0000256" key="9">
    <source>
        <dbReference type="ARBA" id="ARBA00022840"/>
    </source>
</evidence>
<evidence type="ECO:0000256" key="5">
    <source>
        <dbReference type="ARBA" id="ARBA00022741"/>
    </source>
</evidence>
<keyword evidence="3" id="KW-0808">Transferase</keyword>
<evidence type="ECO:0000256" key="3">
    <source>
        <dbReference type="ARBA" id="ARBA00022679"/>
    </source>
</evidence>
<keyword evidence="1" id="KW-0723">Serine/threonine-protein kinase</keyword>
<keyword evidence="2" id="KW-0597">Phosphoprotein</keyword>
<dbReference type="SUPFAM" id="SSF56112">
    <property type="entry name" value="Protein kinase-like (PK-like)"/>
    <property type="match status" value="1"/>
</dbReference>
<dbReference type="InterPro" id="IPR000008">
    <property type="entry name" value="C2_dom"/>
</dbReference>
<evidence type="ECO:0000256" key="11">
    <source>
        <dbReference type="PROSITE-ProRule" id="PRU10141"/>
    </source>
</evidence>
<dbReference type="SUPFAM" id="SSF49562">
    <property type="entry name" value="C2 domain (Calcium/lipid-binding domain, CaLB)"/>
    <property type="match status" value="1"/>
</dbReference>
<dbReference type="SMART" id="SM00220">
    <property type="entry name" value="S_TKc"/>
    <property type="match status" value="1"/>
</dbReference>
<dbReference type="Gene3D" id="1.10.510.10">
    <property type="entry name" value="Transferase(Phosphotransferase) domain 1"/>
    <property type="match status" value="1"/>
</dbReference>
<protein>
    <recommendedName>
        <fullName evidence="19">Protein kinase C</fullName>
    </recommendedName>
</protein>
<evidence type="ECO:0000256" key="8">
    <source>
        <dbReference type="ARBA" id="ARBA00022833"/>
    </source>
</evidence>
<name>A0A024GA51_9STRA</name>
<evidence type="ECO:0008006" key="19">
    <source>
        <dbReference type="Google" id="ProtNLM"/>
    </source>
</evidence>
<dbReference type="InterPro" id="IPR000719">
    <property type="entry name" value="Prot_kinase_dom"/>
</dbReference>
<dbReference type="InterPro" id="IPR017441">
    <property type="entry name" value="Protein_kinase_ATP_BS"/>
</dbReference>
<keyword evidence="6 10" id="KW-0863">Zinc-finger</keyword>
<proteinExistence type="predicted"/>
<dbReference type="CDD" id="cd05123">
    <property type="entry name" value="STKc_AGC"/>
    <property type="match status" value="1"/>
</dbReference>
<evidence type="ECO:0000313" key="18">
    <source>
        <dbReference type="Proteomes" id="UP000053237"/>
    </source>
</evidence>
<keyword evidence="5 11" id="KW-0547">Nucleotide-binding</keyword>
<feature type="domain" description="Protein kinase" evidence="14">
    <location>
        <begin position="588"/>
        <end position="857"/>
    </location>
</feature>
<accession>A0A024GA51</accession>
<dbReference type="SMART" id="SM00133">
    <property type="entry name" value="S_TK_X"/>
    <property type="match status" value="1"/>
</dbReference>
<dbReference type="Proteomes" id="UP000053237">
    <property type="component" value="Unassembled WGS sequence"/>
</dbReference>
<dbReference type="OrthoDB" id="421951at2759"/>
<dbReference type="Gene3D" id="2.60.40.150">
    <property type="entry name" value="C2 domain"/>
    <property type="match status" value="1"/>
</dbReference>
<dbReference type="PROSITE" id="PS50178">
    <property type="entry name" value="ZF_FYVE"/>
    <property type="match status" value="1"/>
</dbReference>
<dbReference type="AlphaFoldDB" id="A0A024GA51"/>
<dbReference type="FunFam" id="3.30.200.20:FF:000042">
    <property type="entry name" value="Aurora kinase A"/>
    <property type="match status" value="1"/>
</dbReference>
<dbReference type="InterPro" id="IPR053858">
    <property type="entry name" value="Arb2_dom"/>
</dbReference>
<dbReference type="PANTHER" id="PTHR24351">
    <property type="entry name" value="RIBOSOMAL PROTEIN S6 KINASE"/>
    <property type="match status" value="1"/>
</dbReference>
<dbReference type="InParanoid" id="A0A024GA51"/>
<gene>
    <name evidence="17" type="ORF">BN9_044320</name>
</gene>
<dbReference type="InterPro" id="IPR000306">
    <property type="entry name" value="Znf_FYVE"/>
</dbReference>
<sequence>MRKISSGGRTALSHTENEMEELLHCVIAQIQCKLKNDLLLREIFIPNSKAEAKCNIFVSHNYATCSKICIFVQVGADLQPGIWSTTIHPKFGFQGSMLPYLKTAIQSGYGIIITNPNTNIAIVQGHRAKILHSSTPEEHVLHVWKQHVVPNAASEISVIALEEAGSLVKALLGTLRSQDEKRLCGIAFIGFSDELKSNDSERVRRILKTKCVNFQASKAPTFTEIPKCRDRLGCTTLSIGQPTGDINACEWTIHSVQTSAFVFLQAIAMGLKEAIDAIRATFPNKLVITINRARLTGQPYNNPFAVVQCVGQKKETPGNHRHTMDPEWNQTFSFPVTKSDEIVTITVRDKDKLIPMTSTSLGQVVLPVSEIGLNRTDRRWHTLRDERDPRVRGHGEVELTVEWVRDTFVARSETFIRSAKSGAQASAGNPFASTMIAGTFSIKDGNSSSQDPLHSELASKHSGDLKSQGCYLCQATFVFVRKKYCRMCLRIVCASCSDRLFLPGFSEAKRVCGGCCDLQMMLHTKLPRMGKNTTFVGKRTLSRIETNSANEESPHNAKLKAAAEKMEAMRQREMAKSLDQKPLGIEDFDLLKVVGRGAFGKVLLVRKKEGKNAGQIYAMKILVKAHIVKNDQIENTKAEQHILKVIDHPYIVRLRYAFQNRDKLYLIIDYYPGGSMFYHLKKSKRFSEERTRLYIAQLLTALMHLHEKQIAYRDLKLENILMDSLGNVALTDFGLSKEGQLLNGAIRTSQANTGMKTICGTAEYMAPELLRHQPYGKVVDWWSFGILLYEMLTGRTPFVDRNRRQMFKNIMQSEVIYPSYISPIARSLISKLLERDPSKRLGSGPEGGQNIMKHAFFDPIDWDKLFRKEYKPTFVPNVSGVDDITNVPEMFQNMAAVDSPVNSKSSEHHFEDFTYQEDSQLQMR</sequence>
<dbReference type="Pfam" id="PF00069">
    <property type="entry name" value="Pkinase"/>
    <property type="match status" value="1"/>
</dbReference>
<keyword evidence="18" id="KW-1185">Reference proteome</keyword>
<evidence type="ECO:0000256" key="6">
    <source>
        <dbReference type="ARBA" id="ARBA00022771"/>
    </source>
</evidence>
<dbReference type="InterPro" id="IPR008271">
    <property type="entry name" value="Ser/Thr_kinase_AS"/>
</dbReference>
<evidence type="ECO:0000259" key="14">
    <source>
        <dbReference type="PROSITE" id="PS50011"/>
    </source>
</evidence>
<dbReference type="PROSITE" id="PS00108">
    <property type="entry name" value="PROTEIN_KINASE_ST"/>
    <property type="match status" value="1"/>
</dbReference>
<keyword evidence="8" id="KW-0862">Zinc</keyword>
<dbReference type="EMBL" id="CAIX01000052">
    <property type="protein sequence ID" value="CCI43648.1"/>
    <property type="molecule type" value="Genomic_DNA"/>
</dbReference>
<dbReference type="CDD" id="cd00065">
    <property type="entry name" value="FYVE_like_SF"/>
    <property type="match status" value="1"/>
</dbReference>
<evidence type="ECO:0000259" key="15">
    <source>
        <dbReference type="PROSITE" id="PS50178"/>
    </source>
</evidence>
<dbReference type="InterPro" id="IPR045270">
    <property type="entry name" value="STKc_AGC"/>
</dbReference>
<evidence type="ECO:0000256" key="10">
    <source>
        <dbReference type="PROSITE-ProRule" id="PRU00091"/>
    </source>
</evidence>
<feature type="domain" description="AGC-kinase C-terminal" evidence="16">
    <location>
        <begin position="858"/>
        <end position="924"/>
    </location>
</feature>
<dbReference type="InterPro" id="IPR013083">
    <property type="entry name" value="Znf_RING/FYVE/PHD"/>
</dbReference>
<reference evidence="17 18" key="1">
    <citation type="submission" date="2012-05" db="EMBL/GenBank/DDBJ databases">
        <title>Recombination and specialization in a pathogen metapopulation.</title>
        <authorList>
            <person name="Gardiner A."/>
            <person name="Kemen E."/>
            <person name="Schultz-Larsen T."/>
            <person name="MacLean D."/>
            <person name="Van Oosterhout C."/>
            <person name="Jones J.D.G."/>
        </authorList>
    </citation>
    <scope>NUCLEOTIDE SEQUENCE [LARGE SCALE GENOMIC DNA]</scope>
    <source>
        <strain evidence="17 18">Ac Nc2</strain>
    </source>
</reference>
<dbReference type="InterPro" id="IPR011009">
    <property type="entry name" value="Kinase-like_dom_sf"/>
</dbReference>
<dbReference type="Pfam" id="PF00168">
    <property type="entry name" value="C2"/>
    <property type="match status" value="1"/>
</dbReference>
<dbReference type="Gene3D" id="3.30.40.10">
    <property type="entry name" value="Zinc/RING finger domain, C3HC4 (zinc finger)"/>
    <property type="match status" value="1"/>
</dbReference>
<dbReference type="PROSITE" id="PS50004">
    <property type="entry name" value="C2"/>
    <property type="match status" value="1"/>
</dbReference>
<evidence type="ECO:0000259" key="16">
    <source>
        <dbReference type="PROSITE" id="PS51285"/>
    </source>
</evidence>
<dbReference type="Gene3D" id="3.30.200.20">
    <property type="entry name" value="Phosphorylase Kinase, domain 1"/>
    <property type="match status" value="1"/>
</dbReference>
<evidence type="ECO:0000256" key="4">
    <source>
        <dbReference type="ARBA" id="ARBA00022723"/>
    </source>
</evidence>
<feature type="binding site" evidence="11">
    <location>
        <position position="620"/>
    </location>
    <ligand>
        <name>ATP</name>
        <dbReference type="ChEBI" id="CHEBI:30616"/>
    </ligand>
</feature>
<keyword evidence="9 11" id="KW-0067">ATP-binding</keyword>
<organism evidence="17 18">
    <name type="scientific">Albugo candida</name>
    <dbReference type="NCBI Taxonomy" id="65357"/>
    <lineage>
        <taxon>Eukaryota</taxon>
        <taxon>Sar</taxon>
        <taxon>Stramenopiles</taxon>
        <taxon>Oomycota</taxon>
        <taxon>Peronosporomycetes</taxon>
        <taxon>Albuginales</taxon>
        <taxon>Albuginaceae</taxon>
        <taxon>Albugo</taxon>
    </lineage>
</organism>
<dbReference type="STRING" id="65357.A0A024GA51"/>
<feature type="region of interest" description="Disordered" evidence="12">
    <location>
        <begin position="901"/>
        <end position="924"/>
    </location>
</feature>
<evidence type="ECO:0000256" key="2">
    <source>
        <dbReference type="ARBA" id="ARBA00022553"/>
    </source>
</evidence>
<comment type="caution">
    <text evidence="17">The sequence shown here is derived from an EMBL/GenBank/DDBJ whole genome shotgun (WGS) entry which is preliminary data.</text>
</comment>
<dbReference type="FunFam" id="1.10.510.10:FF:000713">
    <property type="entry name" value="Non-specific serine/threonine protein kinase"/>
    <property type="match status" value="1"/>
</dbReference>
<dbReference type="PROSITE" id="PS50011">
    <property type="entry name" value="PROTEIN_KINASE_DOM"/>
    <property type="match status" value="1"/>
</dbReference>
<dbReference type="InterPro" id="IPR000961">
    <property type="entry name" value="AGC-kinase_C"/>
</dbReference>
<keyword evidence="7" id="KW-0418">Kinase</keyword>
<dbReference type="SUPFAM" id="SSF57903">
    <property type="entry name" value="FYVE/PHD zinc finger"/>
    <property type="match status" value="1"/>
</dbReference>
<dbReference type="GO" id="GO:0005524">
    <property type="term" value="F:ATP binding"/>
    <property type="evidence" value="ECO:0007669"/>
    <property type="project" value="UniProtKB-UniRule"/>
</dbReference>
<dbReference type="PROSITE" id="PS51285">
    <property type="entry name" value="AGC_KINASE_CTER"/>
    <property type="match status" value="1"/>
</dbReference>
<dbReference type="SMART" id="SM00239">
    <property type="entry name" value="C2"/>
    <property type="match status" value="1"/>
</dbReference>
<dbReference type="InterPro" id="IPR011011">
    <property type="entry name" value="Znf_FYVE_PHD"/>
</dbReference>
<dbReference type="CDD" id="cd00030">
    <property type="entry name" value="C2"/>
    <property type="match status" value="1"/>
</dbReference>
<dbReference type="Pfam" id="PF22749">
    <property type="entry name" value="Arb2"/>
    <property type="match status" value="1"/>
</dbReference>
<dbReference type="Pfam" id="PF01363">
    <property type="entry name" value="FYVE"/>
    <property type="match status" value="1"/>
</dbReference>
<dbReference type="InterPro" id="IPR017455">
    <property type="entry name" value="Znf_FYVE-rel"/>
</dbReference>